<protein>
    <submittedName>
        <fullName evidence="3">Uncharacterized protein</fullName>
    </submittedName>
</protein>
<name>A0AAD5XKQ0_9FUNG</name>
<keyword evidence="2" id="KW-0732">Signal</keyword>
<sequence length="305" mass="30218">MIAGRSLLLVLGLTGAAFAQLSAPPAAAATPTAAGSVPPSFTGFPTLGDPVPGFPSAGNPIPAFPTARPGFPSGGNPIPAPTPSGPSAPATSTSTVDLGDMVDTTPQCTAYQAACVAARAASNSPLCAAPSQSVFVGCTKKATYDYGSGFCRACTSTLSFIDLKDPVIVNREIYKVGFMGETVEMAWNTVNSFCESNCATGKYYASAFKMDDVMTGACVCDKWPYATSSASPPFPIVDRAGNMVPLTTVNGGGSPGASGIRSNAGGASAAQSTPSSVPKAGSGAAALNAPLALAAISALAAVCLA</sequence>
<evidence type="ECO:0000256" key="2">
    <source>
        <dbReference type="SAM" id="SignalP"/>
    </source>
</evidence>
<gene>
    <name evidence="3" type="ORF">HDU87_007008</name>
</gene>
<dbReference type="EMBL" id="JADGJQ010000062">
    <property type="protein sequence ID" value="KAJ3174636.1"/>
    <property type="molecule type" value="Genomic_DNA"/>
</dbReference>
<accession>A0AAD5XKQ0</accession>
<keyword evidence="4" id="KW-1185">Reference proteome</keyword>
<feature type="region of interest" description="Disordered" evidence="1">
    <location>
        <begin position="65"/>
        <end position="95"/>
    </location>
</feature>
<evidence type="ECO:0000313" key="3">
    <source>
        <dbReference type="EMBL" id="KAJ3174636.1"/>
    </source>
</evidence>
<comment type="caution">
    <text evidence="3">The sequence shown here is derived from an EMBL/GenBank/DDBJ whole genome shotgun (WGS) entry which is preliminary data.</text>
</comment>
<evidence type="ECO:0000313" key="4">
    <source>
        <dbReference type="Proteomes" id="UP001212152"/>
    </source>
</evidence>
<feature type="region of interest" description="Disordered" evidence="1">
    <location>
        <begin position="255"/>
        <end position="274"/>
    </location>
</feature>
<dbReference type="AlphaFoldDB" id="A0AAD5XKQ0"/>
<feature type="signal peptide" evidence="2">
    <location>
        <begin position="1"/>
        <end position="19"/>
    </location>
</feature>
<feature type="chain" id="PRO_5041975470" evidence="2">
    <location>
        <begin position="20"/>
        <end position="305"/>
    </location>
</feature>
<reference evidence="3" key="1">
    <citation type="submission" date="2020-05" db="EMBL/GenBank/DDBJ databases">
        <title>Phylogenomic resolution of chytrid fungi.</title>
        <authorList>
            <person name="Stajich J.E."/>
            <person name="Amses K."/>
            <person name="Simmons R."/>
            <person name="Seto K."/>
            <person name="Myers J."/>
            <person name="Bonds A."/>
            <person name="Quandt C.A."/>
            <person name="Barry K."/>
            <person name="Liu P."/>
            <person name="Grigoriev I."/>
            <person name="Longcore J.E."/>
            <person name="James T.Y."/>
        </authorList>
    </citation>
    <scope>NUCLEOTIDE SEQUENCE</scope>
    <source>
        <strain evidence="3">JEL0379</strain>
    </source>
</reference>
<dbReference type="Proteomes" id="UP001212152">
    <property type="component" value="Unassembled WGS sequence"/>
</dbReference>
<proteinExistence type="predicted"/>
<organism evidence="3 4">
    <name type="scientific">Geranomyces variabilis</name>
    <dbReference type="NCBI Taxonomy" id="109894"/>
    <lineage>
        <taxon>Eukaryota</taxon>
        <taxon>Fungi</taxon>
        <taxon>Fungi incertae sedis</taxon>
        <taxon>Chytridiomycota</taxon>
        <taxon>Chytridiomycota incertae sedis</taxon>
        <taxon>Chytridiomycetes</taxon>
        <taxon>Spizellomycetales</taxon>
        <taxon>Powellomycetaceae</taxon>
        <taxon>Geranomyces</taxon>
    </lineage>
</organism>
<evidence type="ECO:0000256" key="1">
    <source>
        <dbReference type="SAM" id="MobiDB-lite"/>
    </source>
</evidence>